<dbReference type="GO" id="GO:0006412">
    <property type="term" value="P:translation"/>
    <property type="evidence" value="ECO:0007669"/>
    <property type="project" value="UniProtKB-UniRule"/>
</dbReference>
<keyword evidence="2 6" id="KW-0699">rRNA-binding</keyword>
<dbReference type="GO" id="GO:0003735">
    <property type="term" value="F:structural constituent of ribosome"/>
    <property type="evidence" value="ECO:0007669"/>
    <property type="project" value="InterPro"/>
</dbReference>
<dbReference type="PANTHER" id="PTHR21349:SF0">
    <property type="entry name" value="LARGE RIBOSOMAL SUBUNIT PROTEIN BL21M"/>
    <property type="match status" value="1"/>
</dbReference>
<comment type="function">
    <text evidence="6 7">This protein binds to 23S rRNA in the presence of protein L20.</text>
</comment>
<dbReference type="InterPro" id="IPR018258">
    <property type="entry name" value="Ribosomal_bL21_CS"/>
</dbReference>
<evidence type="ECO:0000313" key="8">
    <source>
        <dbReference type="EMBL" id="GEL95089.1"/>
    </source>
</evidence>
<gene>
    <name evidence="6 8" type="primary">rplU</name>
    <name evidence="8" type="ORF">CCO02nite_17470</name>
</gene>
<keyword evidence="3 6" id="KW-0694">RNA-binding</keyword>
<dbReference type="Pfam" id="PF00829">
    <property type="entry name" value="Ribosomal_L21p"/>
    <property type="match status" value="1"/>
</dbReference>
<name>A0A511JBB3_9CELL</name>
<dbReference type="EMBL" id="BJWG01000007">
    <property type="protein sequence ID" value="GEL95089.1"/>
    <property type="molecule type" value="Genomic_DNA"/>
</dbReference>
<dbReference type="GO" id="GO:0005737">
    <property type="term" value="C:cytoplasm"/>
    <property type="evidence" value="ECO:0007669"/>
    <property type="project" value="UniProtKB-ARBA"/>
</dbReference>
<evidence type="ECO:0000256" key="2">
    <source>
        <dbReference type="ARBA" id="ARBA00022730"/>
    </source>
</evidence>
<reference evidence="8 9" key="1">
    <citation type="submission" date="2019-07" db="EMBL/GenBank/DDBJ databases">
        <title>Whole genome shotgun sequence of Cellulomonas composti NBRC 100758.</title>
        <authorList>
            <person name="Hosoyama A."/>
            <person name="Uohara A."/>
            <person name="Ohji S."/>
            <person name="Ichikawa N."/>
        </authorList>
    </citation>
    <scope>NUCLEOTIDE SEQUENCE [LARGE SCALE GENOMIC DNA]</scope>
    <source>
        <strain evidence="8 9">NBRC 100758</strain>
    </source>
</reference>
<protein>
    <recommendedName>
        <fullName evidence="6">Large ribosomal subunit protein bL21</fullName>
    </recommendedName>
</protein>
<keyword evidence="9" id="KW-1185">Reference proteome</keyword>
<comment type="caution">
    <text evidence="8">The sequence shown here is derived from an EMBL/GenBank/DDBJ whole genome shotgun (WGS) entry which is preliminary data.</text>
</comment>
<comment type="similarity">
    <text evidence="1 6 7">Belongs to the bacterial ribosomal protein bL21 family.</text>
</comment>
<dbReference type="SUPFAM" id="SSF141091">
    <property type="entry name" value="L21p-like"/>
    <property type="match status" value="1"/>
</dbReference>
<dbReference type="NCBIfam" id="TIGR00061">
    <property type="entry name" value="L21"/>
    <property type="match status" value="1"/>
</dbReference>
<dbReference type="PANTHER" id="PTHR21349">
    <property type="entry name" value="50S RIBOSOMAL PROTEIN L21"/>
    <property type="match status" value="1"/>
</dbReference>
<dbReference type="GO" id="GO:0019843">
    <property type="term" value="F:rRNA binding"/>
    <property type="evidence" value="ECO:0007669"/>
    <property type="project" value="UniProtKB-UniRule"/>
</dbReference>
<dbReference type="GO" id="GO:0005840">
    <property type="term" value="C:ribosome"/>
    <property type="evidence" value="ECO:0007669"/>
    <property type="project" value="UniProtKB-KW"/>
</dbReference>
<dbReference type="HAMAP" id="MF_01363">
    <property type="entry name" value="Ribosomal_bL21"/>
    <property type="match status" value="1"/>
</dbReference>
<evidence type="ECO:0000256" key="4">
    <source>
        <dbReference type="ARBA" id="ARBA00022980"/>
    </source>
</evidence>
<keyword evidence="4 6" id="KW-0689">Ribosomal protein</keyword>
<dbReference type="InterPro" id="IPR036164">
    <property type="entry name" value="bL21-like_sf"/>
</dbReference>
<dbReference type="GO" id="GO:1990904">
    <property type="term" value="C:ribonucleoprotein complex"/>
    <property type="evidence" value="ECO:0007669"/>
    <property type="project" value="UniProtKB-KW"/>
</dbReference>
<organism evidence="8 9">
    <name type="scientific">Cellulomonas composti</name>
    <dbReference type="NCBI Taxonomy" id="266130"/>
    <lineage>
        <taxon>Bacteria</taxon>
        <taxon>Bacillati</taxon>
        <taxon>Actinomycetota</taxon>
        <taxon>Actinomycetes</taxon>
        <taxon>Micrococcales</taxon>
        <taxon>Cellulomonadaceae</taxon>
        <taxon>Cellulomonas</taxon>
    </lineage>
</organism>
<evidence type="ECO:0000256" key="3">
    <source>
        <dbReference type="ARBA" id="ARBA00022884"/>
    </source>
</evidence>
<keyword evidence="5 6" id="KW-0687">Ribonucleoprotein</keyword>
<dbReference type="PROSITE" id="PS01169">
    <property type="entry name" value="RIBOSOMAL_L21"/>
    <property type="match status" value="1"/>
</dbReference>
<dbReference type="InterPro" id="IPR028909">
    <property type="entry name" value="bL21-like"/>
</dbReference>
<evidence type="ECO:0000256" key="5">
    <source>
        <dbReference type="ARBA" id="ARBA00023274"/>
    </source>
</evidence>
<evidence type="ECO:0000256" key="6">
    <source>
        <dbReference type="HAMAP-Rule" id="MF_01363"/>
    </source>
</evidence>
<evidence type="ECO:0000256" key="1">
    <source>
        <dbReference type="ARBA" id="ARBA00008563"/>
    </source>
</evidence>
<evidence type="ECO:0000313" key="9">
    <source>
        <dbReference type="Proteomes" id="UP000321720"/>
    </source>
</evidence>
<dbReference type="InterPro" id="IPR001787">
    <property type="entry name" value="Ribosomal_bL21"/>
</dbReference>
<sequence length="106" mass="11457">MSSNVVYAIVKAGGRQEKVAVGDIVVVDRLSAQAGSTVELPALLLVDGEKVTTDAAALAKITVTAEVVRNERGPKIDILKYKNKTGYRKRQGHRQDLTRLKVTGIK</sequence>
<comment type="subunit">
    <text evidence="6">Part of the 50S ribosomal subunit. Contacts protein L20.</text>
</comment>
<dbReference type="AlphaFoldDB" id="A0A511JBB3"/>
<dbReference type="OrthoDB" id="9813334at2"/>
<accession>A0A511JBB3</accession>
<evidence type="ECO:0000256" key="7">
    <source>
        <dbReference type="RuleBase" id="RU000562"/>
    </source>
</evidence>
<proteinExistence type="inferred from homology"/>
<dbReference type="Proteomes" id="UP000321720">
    <property type="component" value="Unassembled WGS sequence"/>
</dbReference>